<name>A0A540V1U2_9BACL</name>
<dbReference type="AlphaFoldDB" id="A0A540V1U2"/>
<keyword evidence="1" id="KW-0812">Transmembrane</keyword>
<dbReference type="RefSeq" id="WP_141602245.1">
    <property type="nucleotide sequence ID" value="NZ_JARMSC010000011.1"/>
</dbReference>
<dbReference type="Proteomes" id="UP000315753">
    <property type="component" value="Unassembled WGS sequence"/>
</dbReference>
<organism evidence="2 3">
    <name type="scientific">Ureibacillus terrenus</name>
    <dbReference type="NCBI Taxonomy" id="118246"/>
    <lineage>
        <taxon>Bacteria</taxon>
        <taxon>Bacillati</taxon>
        <taxon>Bacillota</taxon>
        <taxon>Bacilli</taxon>
        <taxon>Bacillales</taxon>
        <taxon>Caryophanaceae</taxon>
        <taxon>Ureibacillus</taxon>
    </lineage>
</organism>
<keyword evidence="1" id="KW-0472">Membrane</keyword>
<dbReference type="EMBL" id="VIGD01000009">
    <property type="protein sequence ID" value="TQE90696.1"/>
    <property type="molecule type" value="Genomic_DNA"/>
</dbReference>
<proteinExistence type="predicted"/>
<sequence>MNSNLVMYYSLLIIGALLLLGTLGLLINLFITKKDKGFKLFFIIFLGFVGSIFFFGSLPTLKYVLAKDYEVIEGKCVLEVDSRDRGGYHYNIKMLDTDEEFSFASDMEVAFDEPSKIKEYGVENTFYCEVTVTKDHELKLYHKIYDLNTGKLIVSGE</sequence>
<feature type="transmembrane region" description="Helical" evidence="1">
    <location>
        <begin position="38"/>
        <end position="58"/>
    </location>
</feature>
<keyword evidence="1" id="KW-1133">Transmembrane helix</keyword>
<evidence type="ECO:0000256" key="1">
    <source>
        <dbReference type="SAM" id="Phobius"/>
    </source>
</evidence>
<protein>
    <submittedName>
        <fullName evidence="2">Uncharacterized protein</fullName>
    </submittedName>
</protein>
<accession>A0A540V1U2</accession>
<evidence type="ECO:0000313" key="2">
    <source>
        <dbReference type="EMBL" id="TQE90696.1"/>
    </source>
</evidence>
<feature type="transmembrane region" description="Helical" evidence="1">
    <location>
        <begin position="6"/>
        <end position="31"/>
    </location>
</feature>
<gene>
    <name evidence="2" type="ORF">FKZ59_08030</name>
</gene>
<dbReference type="OrthoDB" id="2738124at2"/>
<comment type="caution">
    <text evidence="2">The sequence shown here is derived from an EMBL/GenBank/DDBJ whole genome shotgun (WGS) entry which is preliminary data.</text>
</comment>
<reference evidence="2 3" key="1">
    <citation type="submission" date="2019-06" db="EMBL/GenBank/DDBJ databases">
        <title>Genome sequence of Ureibacillus terrenus.</title>
        <authorList>
            <person name="Maclea K.S."/>
            <person name="Simoes M."/>
        </authorList>
    </citation>
    <scope>NUCLEOTIDE SEQUENCE [LARGE SCALE GENOMIC DNA]</scope>
    <source>
        <strain evidence="2 3">ATCC BAA-384</strain>
    </source>
</reference>
<evidence type="ECO:0000313" key="3">
    <source>
        <dbReference type="Proteomes" id="UP000315753"/>
    </source>
</evidence>
<keyword evidence="3" id="KW-1185">Reference proteome</keyword>